<gene>
    <name evidence="1" type="ORF">E4P33_03925</name>
</gene>
<accession>A0AAX2SEU6</accession>
<dbReference type="RefSeq" id="WP_102613524.1">
    <property type="nucleotide sequence ID" value="NZ_CABMOG010000007.1"/>
</dbReference>
<comment type="caution">
    <text evidence="1">The sequence shown here is derived from an EMBL/GenBank/DDBJ whole genome shotgun (WGS) entry which is preliminary data.</text>
</comment>
<dbReference type="EMBL" id="SPNK01000003">
    <property type="protein sequence ID" value="TFI02202.1"/>
    <property type="molecule type" value="Genomic_DNA"/>
</dbReference>
<evidence type="ECO:0000313" key="2">
    <source>
        <dbReference type="Proteomes" id="UP000298017"/>
    </source>
</evidence>
<name>A0AAX2SEU6_KOCRH</name>
<dbReference type="AlphaFoldDB" id="A0AAX2SEU6"/>
<proteinExistence type="predicted"/>
<protein>
    <recommendedName>
        <fullName evidence="3">Capsular polysaccharide synthesis protein</fullName>
    </recommendedName>
</protein>
<keyword evidence="2" id="KW-1185">Reference proteome</keyword>
<dbReference type="Proteomes" id="UP000298017">
    <property type="component" value="Unassembled WGS sequence"/>
</dbReference>
<reference evidence="1 2" key="1">
    <citation type="submission" date="2019-03" db="EMBL/GenBank/DDBJ databases">
        <title>Genome Sequencing and Assembly of Various Microbes Isolated from Alder Root Nodule.</title>
        <authorList>
            <person name="Swanson E."/>
            <person name="Sevigny J.L."/>
            <person name="Pesce C."/>
            <person name="Davis I."/>
            <person name="Kleiner V."/>
            <person name="Tisa L."/>
        </authorList>
    </citation>
    <scope>NUCLEOTIDE SEQUENCE [LARGE SCALE GENOMIC DNA]</scope>
    <source>
        <strain evidence="1 2">4R-31</strain>
    </source>
</reference>
<evidence type="ECO:0008006" key="3">
    <source>
        <dbReference type="Google" id="ProtNLM"/>
    </source>
</evidence>
<sequence>MSPVDPLMAARQVKHALFVVNKRRRRTQKALRFAAVTAAAPWHARLTTYEFDAARYRRSFVARTPPAPDGPQELPRRVVTLWLGDNPLTPRRRANLDVMRDRIGLPVELVTRENLDQWLVPGHPLHPAYENLSLVHRSDYLRAYLMHHHGGGYCDLKAPVTSWEAAFARMDADQQAWLSGYPERAAQDVTRLTGALGTDLAWHHHRLVGMGAYLVRSHTPLTAEWLREVERRMGYWADQAAEFPGEERGEVVGYPVSWTRMLGGVLHPLQLKHLDHVRQDLDLRLDLGDYQ</sequence>
<evidence type="ECO:0000313" key="1">
    <source>
        <dbReference type="EMBL" id="TFI02202.1"/>
    </source>
</evidence>
<organism evidence="1 2">
    <name type="scientific">Kocuria rhizophila</name>
    <dbReference type="NCBI Taxonomy" id="72000"/>
    <lineage>
        <taxon>Bacteria</taxon>
        <taxon>Bacillati</taxon>
        <taxon>Actinomycetota</taxon>
        <taxon>Actinomycetes</taxon>
        <taxon>Micrococcales</taxon>
        <taxon>Micrococcaceae</taxon>
        <taxon>Kocuria</taxon>
    </lineage>
</organism>